<dbReference type="Gene3D" id="3.20.100.30">
    <property type="entry name" value="VTC, catalytic tunnel domain"/>
    <property type="match status" value="1"/>
</dbReference>
<accession>A0A926DI26</accession>
<dbReference type="RefSeq" id="WP_178621836.1">
    <property type="nucleotide sequence ID" value="NZ_JACRSS010000002.1"/>
</dbReference>
<evidence type="ECO:0000313" key="4">
    <source>
        <dbReference type="Proteomes" id="UP000617951"/>
    </source>
</evidence>
<evidence type="ECO:0000256" key="1">
    <source>
        <dbReference type="SAM" id="MobiDB-lite"/>
    </source>
</evidence>
<proteinExistence type="predicted"/>
<dbReference type="Pfam" id="PF09359">
    <property type="entry name" value="VTC"/>
    <property type="match status" value="1"/>
</dbReference>
<protein>
    <submittedName>
        <fullName evidence="3">VTC domain-containing protein</fullName>
    </submittedName>
</protein>
<dbReference type="InterPro" id="IPR042267">
    <property type="entry name" value="VTC_sf"/>
</dbReference>
<gene>
    <name evidence="3" type="ORF">H8693_06550</name>
</gene>
<dbReference type="AlphaFoldDB" id="A0A926DI26"/>
<organism evidence="3 4">
    <name type="scientific">Guopingia tenuis</name>
    <dbReference type="NCBI Taxonomy" id="2763656"/>
    <lineage>
        <taxon>Bacteria</taxon>
        <taxon>Bacillati</taxon>
        <taxon>Bacillota</taxon>
        <taxon>Clostridia</taxon>
        <taxon>Christensenellales</taxon>
        <taxon>Christensenellaceae</taxon>
        <taxon>Guopingia</taxon>
    </lineage>
</organism>
<evidence type="ECO:0000313" key="3">
    <source>
        <dbReference type="EMBL" id="MBC8538591.1"/>
    </source>
</evidence>
<dbReference type="CDD" id="cd07750">
    <property type="entry name" value="PolyPPase_VTC_like"/>
    <property type="match status" value="1"/>
</dbReference>
<feature type="region of interest" description="Disordered" evidence="1">
    <location>
        <begin position="190"/>
        <end position="212"/>
    </location>
</feature>
<feature type="compositionally biased region" description="Basic and acidic residues" evidence="1">
    <location>
        <begin position="114"/>
        <end position="142"/>
    </location>
</feature>
<sequence>MKRKDQDRLENRRIERPQVRRVAPSRAPREQAEVRSSSRLRSRTEELEMTPLKSRREETQATVRRAEPPRREQREDAAVRSAARRIRSAREQELQIPRVRKEQPAPRPEQTAETQRETFQEREPQRVVRSRSLRESREESRIRPQQRTRVQRSMPEKRTRVASDYTPGGLDEPSVLIDGVRGMKPLPTAEFGSQRAHSPIPPMPRQSGGKPVDKASFAAGNELHFRHELKFYINYRDYMVLRQALKALLAPDENGDENNSYHIRSLYFDDRDETALVDKLAGVEERNKYRIRIYNFSDQKIRLEKKIKRGQYIAKQSLLLSRKEYNAILNNRPEFLLRRREPLAREFFLEMRLKQLRPRVVVDYVREAYIMAYEEVRITFDKDLKSGRPFGSIFDKNLPVVPIADAETMILEVKFNKYLPDYVRGVLDTLSAPQRSAISKYVNCRKYE</sequence>
<dbReference type="Proteomes" id="UP000617951">
    <property type="component" value="Unassembled WGS sequence"/>
</dbReference>
<comment type="caution">
    <text evidence="3">The sequence shown here is derived from an EMBL/GenBank/DDBJ whole genome shotgun (WGS) entry which is preliminary data.</text>
</comment>
<reference evidence="3" key="1">
    <citation type="submission" date="2020-08" db="EMBL/GenBank/DDBJ databases">
        <title>Genome public.</title>
        <authorList>
            <person name="Liu C."/>
            <person name="Sun Q."/>
        </authorList>
    </citation>
    <scope>NUCLEOTIDE SEQUENCE</scope>
    <source>
        <strain evidence="3">NSJ-63</strain>
    </source>
</reference>
<dbReference type="InterPro" id="IPR018966">
    <property type="entry name" value="VTC_domain"/>
</dbReference>
<feature type="compositionally biased region" description="Basic and acidic residues" evidence="1">
    <location>
        <begin position="54"/>
        <end position="78"/>
    </location>
</feature>
<keyword evidence="4" id="KW-1185">Reference proteome</keyword>
<feature type="domain" description="VTC" evidence="2">
    <location>
        <begin position="225"/>
        <end position="445"/>
    </location>
</feature>
<evidence type="ECO:0000259" key="2">
    <source>
        <dbReference type="Pfam" id="PF09359"/>
    </source>
</evidence>
<dbReference type="GO" id="GO:0006799">
    <property type="term" value="P:polyphosphate biosynthetic process"/>
    <property type="evidence" value="ECO:0007669"/>
    <property type="project" value="UniProtKB-ARBA"/>
</dbReference>
<dbReference type="EMBL" id="JACRSS010000002">
    <property type="protein sequence ID" value="MBC8538591.1"/>
    <property type="molecule type" value="Genomic_DNA"/>
</dbReference>
<feature type="compositionally biased region" description="Basic and acidic residues" evidence="1">
    <location>
        <begin position="88"/>
        <end position="104"/>
    </location>
</feature>
<feature type="region of interest" description="Disordered" evidence="1">
    <location>
        <begin position="1"/>
        <end position="177"/>
    </location>
</feature>
<feature type="compositionally biased region" description="Basic and acidic residues" evidence="1">
    <location>
        <begin position="1"/>
        <end position="18"/>
    </location>
</feature>
<name>A0A926DI26_9FIRM</name>